<organism evidence="1 2">
    <name type="scientific">Paenactinomyces guangxiensis</name>
    <dbReference type="NCBI Taxonomy" id="1490290"/>
    <lineage>
        <taxon>Bacteria</taxon>
        <taxon>Bacillati</taxon>
        <taxon>Bacillota</taxon>
        <taxon>Bacilli</taxon>
        <taxon>Bacillales</taxon>
        <taxon>Thermoactinomycetaceae</taxon>
        <taxon>Paenactinomyces</taxon>
    </lineage>
</organism>
<dbReference type="Proteomes" id="UP000535491">
    <property type="component" value="Unassembled WGS sequence"/>
</dbReference>
<keyword evidence="2" id="KW-1185">Reference proteome</keyword>
<gene>
    <name evidence="1" type="ORF">H1191_20105</name>
</gene>
<evidence type="ECO:0000313" key="2">
    <source>
        <dbReference type="Proteomes" id="UP000535491"/>
    </source>
</evidence>
<proteinExistence type="predicted"/>
<dbReference type="AlphaFoldDB" id="A0A7W1WV00"/>
<evidence type="ECO:0000313" key="1">
    <source>
        <dbReference type="EMBL" id="MBA4496559.1"/>
    </source>
</evidence>
<protein>
    <submittedName>
        <fullName evidence="1">Uncharacterized protein</fullName>
    </submittedName>
</protein>
<dbReference type="EMBL" id="JACEIQ010000049">
    <property type="protein sequence ID" value="MBA4496559.1"/>
    <property type="molecule type" value="Genomic_DNA"/>
</dbReference>
<accession>A0A7W1WV00</accession>
<sequence>MLRLQVSGDPHEIYHFRNDLQSQPQYGVQLEARRYLLPGFNEKEITAYVNYVPKERKPMTVTLKTLEGKEVQINLLDGVAVEMDQGITYISGKVFDIFG</sequence>
<name>A0A7W1WV00_9BACL</name>
<dbReference type="RefSeq" id="WP_181755087.1">
    <property type="nucleotide sequence ID" value="NZ_JACEIQ010000049.1"/>
</dbReference>
<comment type="caution">
    <text evidence="1">The sequence shown here is derived from an EMBL/GenBank/DDBJ whole genome shotgun (WGS) entry which is preliminary data.</text>
</comment>
<reference evidence="1 2" key="1">
    <citation type="submission" date="2020-07" db="EMBL/GenBank/DDBJ databases">
        <authorList>
            <person name="Feng H."/>
        </authorList>
    </citation>
    <scope>NUCLEOTIDE SEQUENCE [LARGE SCALE GENOMIC DNA]</scope>
    <source>
        <strain evidence="2">s-10</strain>
    </source>
</reference>